<name>B4Q3E3_DROSI</name>
<organism evidence="1 2">
    <name type="scientific">Drosophila simulans</name>
    <name type="common">Fruit fly</name>
    <dbReference type="NCBI Taxonomy" id="7240"/>
    <lineage>
        <taxon>Eukaryota</taxon>
        <taxon>Metazoa</taxon>
        <taxon>Ecdysozoa</taxon>
        <taxon>Arthropoda</taxon>
        <taxon>Hexapoda</taxon>
        <taxon>Insecta</taxon>
        <taxon>Pterygota</taxon>
        <taxon>Neoptera</taxon>
        <taxon>Endopterygota</taxon>
        <taxon>Diptera</taxon>
        <taxon>Brachycera</taxon>
        <taxon>Muscomorpha</taxon>
        <taxon>Ephydroidea</taxon>
        <taxon>Drosophilidae</taxon>
        <taxon>Drosophila</taxon>
        <taxon>Sophophora</taxon>
    </lineage>
</organism>
<evidence type="ECO:0000313" key="2">
    <source>
        <dbReference type="Proteomes" id="UP000000304"/>
    </source>
</evidence>
<dbReference type="AlphaFoldDB" id="B4Q3E3"/>
<gene>
    <name evidence="1" type="primary">Dsim\GD24262</name>
    <name evidence="1" type="ORF">Dsim_GD24262</name>
</gene>
<evidence type="ECO:0000313" key="1">
    <source>
        <dbReference type="EMBL" id="EDX05624.1"/>
    </source>
</evidence>
<sequence>MSLLPLWAIDLDVDVDVDVDKDMHVEMEGAATTTLNGNMSLGGDLALAKRKMARQTIWTELRPRTTVQSAVVHSPAEFTQ</sequence>
<protein>
    <submittedName>
        <fullName evidence="1">GD24262</fullName>
    </submittedName>
</protein>
<dbReference type="EMBL" id="CM000361">
    <property type="protein sequence ID" value="EDX05624.1"/>
    <property type="molecule type" value="Genomic_DNA"/>
</dbReference>
<proteinExistence type="predicted"/>
<dbReference type="HOGENOM" id="CLU_2592335_0_0_1"/>
<reference evidence="1 2" key="1">
    <citation type="journal article" date="2007" name="Nature">
        <title>Evolution of genes and genomes on the Drosophila phylogeny.</title>
        <authorList>
            <consortium name="Drosophila 12 Genomes Consortium"/>
            <person name="Clark A.G."/>
            <person name="Eisen M.B."/>
            <person name="Smith D.R."/>
            <person name="Bergman C.M."/>
            <person name="Oliver B."/>
            <person name="Markow T.A."/>
            <person name="Kaufman T.C."/>
            <person name="Kellis M."/>
            <person name="Gelbart W."/>
            <person name="Iyer V.N."/>
            <person name="Pollard D.A."/>
            <person name="Sackton T.B."/>
            <person name="Larracuente A.M."/>
            <person name="Singh N.D."/>
            <person name="Abad J.P."/>
            <person name="Abt D.N."/>
            <person name="Adryan B."/>
            <person name="Aguade M."/>
            <person name="Akashi H."/>
            <person name="Anderson W.W."/>
            <person name="Aquadro C.F."/>
            <person name="Ardell D.H."/>
            <person name="Arguello R."/>
            <person name="Artieri C.G."/>
            <person name="Barbash D.A."/>
            <person name="Barker D."/>
            <person name="Barsanti P."/>
            <person name="Batterham P."/>
            <person name="Batzoglou S."/>
            <person name="Begun D."/>
            <person name="Bhutkar A."/>
            <person name="Blanco E."/>
            <person name="Bosak S.A."/>
            <person name="Bradley R.K."/>
            <person name="Brand A.D."/>
            <person name="Brent M.R."/>
            <person name="Brooks A.N."/>
            <person name="Brown R.H."/>
            <person name="Butlin R.K."/>
            <person name="Caggese C."/>
            <person name="Calvi B.R."/>
            <person name="Bernardo de Carvalho A."/>
            <person name="Caspi A."/>
            <person name="Castrezana S."/>
            <person name="Celniker S.E."/>
            <person name="Chang J.L."/>
            <person name="Chapple C."/>
            <person name="Chatterji S."/>
            <person name="Chinwalla A."/>
            <person name="Civetta A."/>
            <person name="Clifton S.W."/>
            <person name="Comeron J.M."/>
            <person name="Costello J.C."/>
            <person name="Coyne J.A."/>
            <person name="Daub J."/>
            <person name="David R.G."/>
            <person name="Delcher A.L."/>
            <person name="Delehaunty K."/>
            <person name="Do C.B."/>
            <person name="Ebling H."/>
            <person name="Edwards K."/>
            <person name="Eickbush T."/>
            <person name="Evans J.D."/>
            <person name="Filipski A."/>
            <person name="Findeiss S."/>
            <person name="Freyhult E."/>
            <person name="Fulton L."/>
            <person name="Fulton R."/>
            <person name="Garcia A.C."/>
            <person name="Gardiner A."/>
            <person name="Garfield D.A."/>
            <person name="Garvin B.E."/>
            <person name="Gibson G."/>
            <person name="Gilbert D."/>
            <person name="Gnerre S."/>
            <person name="Godfrey J."/>
            <person name="Good R."/>
            <person name="Gotea V."/>
            <person name="Gravely B."/>
            <person name="Greenberg A.J."/>
            <person name="Griffiths-Jones S."/>
            <person name="Gross S."/>
            <person name="Guigo R."/>
            <person name="Gustafson E.A."/>
            <person name="Haerty W."/>
            <person name="Hahn M.W."/>
            <person name="Halligan D.L."/>
            <person name="Halpern A.L."/>
            <person name="Halter G.M."/>
            <person name="Han M.V."/>
            <person name="Heger A."/>
            <person name="Hillier L."/>
            <person name="Hinrichs A.S."/>
            <person name="Holmes I."/>
            <person name="Hoskins R.A."/>
            <person name="Hubisz M.J."/>
            <person name="Hultmark D."/>
            <person name="Huntley M.A."/>
            <person name="Jaffe D.B."/>
            <person name="Jagadeeshan S."/>
            <person name="Jeck W.R."/>
            <person name="Johnson J."/>
            <person name="Jones C.D."/>
            <person name="Jordan W.C."/>
            <person name="Karpen G.H."/>
            <person name="Kataoka E."/>
            <person name="Keightley P.D."/>
            <person name="Kheradpour P."/>
            <person name="Kirkness E.F."/>
            <person name="Koerich L.B."/>
            <person name="Kristiansen K."/>
            <person name="Kudrna D."/>
            <person name="Kulathinal R.J."/>
            <person name="Kumar S."/>
            <person name="Kwok R."/>
            <person name="Lander E."/>
            <person name="Langley C.H."/>
            <person name="Lapoint R."/>
            <person name="Lazzaro B.P."/>
            <person name="Lee S.J."/>
            <person name="Levesque L."/>
            <person name="Li R."/>
            <person name="Lin C.F."/>
            <person name="Lin M.F."/>
            <person name="Lindblad-Toh K."/>
            <person name="Llopart A."/>
            <person name="Long M."/>
            <person name="Low L."/>
            <person name="Lozovsky E."/>
            <person name="Lu J."/>
            <person name="Luo M."/>
            <person name="Machado C.A."/>
            <person name="Makalowski W."/>
            <person name="Marzo M."/>
            <person name="Matsuda M."/>
            <person name="Matzkin L."/>
            <person name="McAllister B."/>
            <person name="McBride C.S."/>
            <person name="McKernan B."/>
            <person name="McKernan K."/>
            <person name="Mendez-Lago M."/>
            <person name="Minx P."/>
            <person name="Mollenhauer M.U."/>
            <person name="Montooth K."/>
            <person name="Mount S.M."/>
            <person name="Mu X."/>
            <person name="Myers E."/>
            <person name="Negre B."/>
            <person name="Newfeld S."/>
            <person name="Nielsen R."/>
            <person name="Noor M.A."/>
            <person name="O'Grady P."/>
            <person name="Pachter L."/>
            <person name="Papaceit M."/>
            <person name="Parisi M.J."/>
            <person name="Parisi M."/>
            <person name="Parts L."/>
            <person name="Pedersen J.S."/>
            <person name="Pesole G."/>
            <person name="Phillippy A.M."/>
            <person name="Ponting C.P."/>
            <person name="Pop M."/>
            <person name="Porcelli D."/>
            <person name="Powell J.R."/>
            <person name="Prohaska S."/>
            <person name="Pruitt K."/>
            <person name="Puig M."/>
            <person name="Quesneville H."/>
            <person name="Ram K.R."/>
            <person name="Rand D."/>
            <person name="Rasmussen M.D."/>
            <person name="Reed L.K."/>
            <person name="Reenan R."/>
            <person name="Reily A."/>
            <person name="Remington K.A."/>
            <person name="Rieger T.T."/>
            <person name="Ritchie M.G."/>
            <person name="Robin C."/>
            <person name="Rogers Y.H."/>
            <person name="Rohde C."/>
            <person name="Rozas J."/>
            <person name="Rubenfield M.J."/>
            <person name="Ruiz A."/>
            <person name="Russo S."/>
            <person name="Salzberg S.L."/>
            <person name="Sanchez-Gracia A."/>
            <person name="Saranga D.J."/>
            <person name="Sato H."/>
            <person name="Schaeffer S.W."/>
            <person name="Schatz M.C."/>
            <person name="Schlenke T."/>
            <person name="Schwartz R."/>
            <person name="Segarra C."/>
            <person name="Singh R.S."/>
            <person name="Sirot L."/>
            <person name="Sirota M."/>
            <person name="Sisneros N.B."/>
            <person name="Smith C.D."/>
            <person name="Smith T.F."/>
            <person name="Spieth J."/>
            <person name="Stage D.E."/>
            <person name="Stark A."/>
            <person name="Stephan W."/>
            <person name="Strausberg R.L."/>
            <person name="Strempel S."/>
            <person name="Sturgill D."/>
            <person name="Sutton G."/>
            <person name="Sutton G.G."/>
            <person name="Tao W."/>
            <person name="Teichmann S."/>
            <person name="Tobari Y.N."/>
            <person name="Tomimura Y."/>
            <person name="Tsolas J.M."/>
            <person name="Valente V.L."/>
            <person name="Venter E."/>
            <person name="Venter J.C."/>
            <person name="Vicario S."/>
            <person name="Vieira F.G."/>
            <person name="Vilella A.J."/>
            <person name="Villasante A."/>
            <person name="Walenz B."/>
            <person name="Wang J."/>
            <person name="Wasserman M."/>
            <person name="Watts T."/>
            <person name="Wilson D."/>
            <person name="Wilson R.K."/>
            <person name="Wing R.A."/>
            <person name="Wolfner M.F."/>
            <person name="Wong A."/>
            <person name="Wong G.K."/>
            <person name="Wu C.I."/>
            <person name="Wu G."/>
            <person name="Yamamoto D."/>
            <person name="Yang H.P."/>
            <person name="Yang S.P."/>
            <person name="Yorke J.A."/>
            <person name="Yoshida K."/>
            <person name="Zdobnov E."/>
            <person name="Zhang P."/>
            <person name="Zhang Y."/>
            <person name="Zimin A.V."/>
            <person name="Baldwin J."/>
            <person name="Abdouelleil A."/>
            <person name="Abdulkadir J."/>
            <person name="Abebe A."/>
            <person name="Abera B."/>
            <person name="Abreu J."/>
            <person name="Acer S.C."/>
            <person name="Aftuck L."/>
            <person name="Alexander A."/>
            <person name="An P."/>
            <person name="Anderson E."/>
            <person name="Anderson S."/>
            <person name="Arachi H."/>
            <person name="Azer M."/>
            <person name="Bachantsang P."/>
            <person name="Barry A."/>
            <person name="Bayul T."/>
            <person name="Berlin A."/>
            <person name="Bessette D."/>
            <person name="Bloom T."/>
            <person name="Blye J."/>
            <person name="Boguslavskiy L."/>
            <person name="Bonnet C."/>
            <person name="Boukhgalter B."/>
            <person name="Bourzgui I."/>
            <person name="Brown A."/>
            <person name="Cahill P."/>
            <person name="Channer S."/>
            <person name="Cheshatsang Y."/>
            <person name="Chuda L."/>
            <person name="Citroen M."/>
            <person name="Collymore A."/>
            <person name="Cooke P."/>
            <person name="Costello M."/>
            <person name="D'Aco K."/>
            <person name="Daza R."/>
            <person name="De Haan G."/>
            <person name="DeGray S."/>
            <person name="DeMaso C."/>
            <person name="Dhargay N."/>
            <person name="Dooley K."/>
            <person name="Dooley E."/>
            <person name="Doricent M."/>
            <person name="Dorje P."/>
            <person name="Dorjee K."/>
            <person name="Dupes A."/>
            <person name="Elong R."/>
            <person name="Falk J."/>
            <person name="Farina A."/>
            <person name="Faro S."/>
            <person name="Ferguson D."/>
            <person name="Fisher S."/>
            <person name="Foley C.D."/>
            <person name="Franke A."/>
            <person name="Friedrich D."/>
            <person name="Gadbois L."/>
            <person name="Gearin G."/>
            <person name="Gearin C.R."/>
            <person name="Giannoukos G."/>
            <person name="Goode T."/>
            <person name="Graham J."/>
            <person name="Grandbois E."/>
            <person name="Grewal S."/>
            <person name="Gyaltsen K."/>
            <person name="Hafez N."/>
            <person name="Hagos B."/>
            <person name="Hall J."/>
            <person name="Henson C."/>
            <person name="Hollinger A."/>
            <person name="Honan T."/>
            <person name="Huard M.D."/>
            <person name="Hughes L."/>
            <person name="Hurhula B."/>
            <person name="Husby M.E."/>
            <person name="Kamat A."/>
            <person name="Kanga B."/>
            <person name="Kashin S."/>
            <person name="Khazanovich D."/>
            <person name="Kisner P."/>
            <person name="Lance K."/>
            <person name="Lara M."/>
            <person name="Lee W."/>
            <person name="Lennon N."/>
            <person name="Letendre F."/>
            <person name="LeVine R."/>
            <person name="Lipovsky A."/>
            <person name="Liu X."/>
            <person name="Liu J."/>
            <person name="Liu S."/>
            <person name="Lokyitsang T."/>
            <person name="Lokyitsang Y."/>
            <person name="Lubonja R."/>
            <person name="Lui A."/>
            <person name="MacDonald P."/>
            <person name="Magnisalis V."/>
            <person name="Maru K."/>
            <person name="Matthews C."/>
            <person name="McCusker W."/>
            <person name="McDonough S."/>
            <person name="Mehta T."/>
            <person name="Meldrim J."/>
            <person name="Meneus L."/>
            <person name="Mihai O."/>
            <person name="Mihalev A."/>
            <person name="Mihova T."/>
            <person name="Mittelman R."/>
            <person name="Mlenga V."/>
            <person name="Montmayeur A."/>
            <person name="Mulrain L."/>
            <person name="Navidi A."/>
            <person name="Naylor J."/>
            <person name="Negash T."/>
            <person name="Nguyen T."/>
            <person name="Nguyen N."/>
            <person name="Nicol R."/>
            <person name="Norbu C."/>
            <person name="Norbu N."/>
            <person name="Novod N."/>
            <person name="O'Neill B."/>
            <person name="Osman S."/>
            <person name="Markiewicz E."/>
            <person name="Oyono O.L."/>
            <person name="Patti C."/>
            <person name="Phunkhang P."/>
            <person name="Pierre F."/>
            <person name="Priest M."/>
            <person name="Raghuraman S."/>
            <person name="Rege F."/>
            <person name="Reyes R."/>
            <person name="Rise C."/>
            <person name="Rogov P."/>
            <person name="Ross K."/>
            <person name="Ryan E."/>
            <person name="Settipalli S."/>
            <person name="Shea T."/>
            <person name="Sherpa N."/>
            <person name="Shi L."/>
            <person name="Shih D."/>
            <person name="Sparrow T."/>
            <person name="Spaulding J."/>
            <person name="Stalker J."/>
            <person name="Stange-Thomann N."/>
            <person name="Stavropoulos S."/>
            <person name="Stone C."/>
            <person name="Strader C."/>
            <person name="Tesfaye S."/>
            <person name="Thomson T."/>
            <person name="Thoulutsang Y."/>
            <person name="Thoulutsang D."/>
            <person name="Topham K."/>
            <person name="Topping I."/>
            <person name="Tsamla T."/>
            <person name="Vassiliev H."/>
            <person name="Vo A."/>
            <person name="Wangchuk T."/>
            <person name="Wangdi T."/>
            <person name="Weiand M."/>
            <person name="Wilkinson J."/>
            <person name="Wilson A."/>
            <person name="Yadav S."/>
            <person name="Young G."/>
            <person name="Yu Q."/>
            <person name="Zembek L."/>
            <person name="Zhong D."/>
            <person name="Zimmer A."/>
            <person name="Zwirko Z."/>
            <person name="Jaffe D.B."/>
            <person name="Alvarez P."/>
            <person name="Brockman W."/>
            <person name="Butler J."/>
            <person name="Chin C."/>
            <person name="Gnerre S."/>
            <person name="Grabherr M."/>
            <person name="Kleber M."/>
            <person name="Mauceli E."/>
            <person name="MacCallum I."/>
        </authorList>
    </citation>
    <scope>NUCLEOTIDE SEQUENCE [LARGE SCALE GENOMIC DNA]</scope>
    <source>
        <strain evidence="2">white501</strain>
    </source>
</reference>
<dbReference type="Proteomes" id="UP000000304">
    <property type="component" value="Chromosome 2L"/>
</dbReference>
<accession>B4Q3E3</accession>
<keyword evidence="2" id="KW-1185">Reference proteome</keyword>